<dbReference type="AlphaFoldDB" id="A0A9D0Z5I4"/>
<evidence type="ECO:0000256" key="1">
    <source>
        <dbReference type="SAM" id="MobiDB-lite"/>
    </source>
</evidence>
<evidence type="ECO:0000313" key="3">
    <source>
        <dbReference type="Proteomes" id="UP000886874"/>
    </source>
</evidence>
<gene>
    <name evidence="2" type="ORF">IAA67_04240</name>
</gene>
<comment type="caution">
    <text evidence="2">The sequence shown here is derived from an EMBL/GenBank/DDBJ whole genome shotgun (WGS) entry which is preliminary data.</text>
</comment>
<name>A0A9D0Z5I4_9FIRM</name>
<accession>A0A9D0Z5I4</accession>
<evidence type="ECO:0000313" key="2">
    <source>
        <dbReference type="EMBL" id="HIQ69524.1"/>
    </source>
</evidence>
<proteinExistence type="predicted"/>
<reference evidence="2" key="1">
    <citation type="submission" date="2020-10" db="EMBL/GenBank/DDBJ databases">
        <authorList>
            <person name="Gilroy R."/>
        </authorList>
    </citation>
    <scope>NUCLEOTIDE SEQUENCE</scope>
    <source>
        <strain evidence="2">ChiSjej2B20-13462</strain>
    </source>
</reference>
<feature type="region of interest" description="Disordered" evidence="1">
    <location>
        <begin position="109"/>
        <end position="138"/>
    </location>
</feature>
<feature type="compositionally biased region" description="Acidic residues" evidence="1">
    <location>
        <begin position="109"/>
        <end position="130"/>
    </location>
</feature>
<organism evidence="2 3">
    <name type="scientific">Candidatus Avoscillospira stercorigallinarum</name>
    <dbReference type="NCBI Taxonomy" id="2840708"/>
    <lineage>
        <taxon>Bacteria</taxon>
        <taxon>Bacillati</taxon>
        <taxon>Bacillota</taxon>
        <taxon>Clostridia</taxon>
        <taxon>Eubacteriales</taxon>
        <taxon>Oscillospiraceae</taxon>
        <taxon>Oscillospiraceae incertae sedis</taxon>
        <taxon>Candidatus Avoscillospira</taxon>
    </lineage>
</organism>
<dbReference type="Proteomes" id="UP000886874">
    <property type="component" value="Unassembled WGS sequence"/>
</dbReference>
<dbReference type="EMBL" id="DVFN01000064">
    <property type="protein sequence ID" value="HIQ69524.1"/>
    <property type="molecule type" value="Genomic_DNA"/>
</dbReference>
<sequence>MAMKESLDTLYGMASDAAQAAARKTKQLAEIAKANLSIYAEEDKIKKAQVELGKLYYRDYVLGEDQDEAEYLPWCQKIDESKQTIADMRDYIDELKHGRVDMDTEDVEVVPEEAPAEAPAEEAPTEEAPAEEPKAPEA</sequence>
<reference evidence="2" key="2">
    <citation type="journal article" date="2021" name="PeerJ">
        <title>Extensive microbial diversity within the chicken gut microbiome revealed by metagenomics and culture.</title>
        <authorList>
            <person name="Gilroy R."/>
            <person name="Ravi A."/>
            <person name="Getino M."/>
            <person name="Pursley I."/>
            <person name="Horton D.L."/>
            <person name="Alikhan N.F."/>
            <person name="Baker D."/>
            <person name="Gharbi K."/>
            <person name="Hall N."/>
            <person name="Watson M."/>
            <person name="Adriaenssens E.M."/>
            <person name="Foster-Nyarko E."/>
            <person name="Jarju S."/>
            <person name="Secka A."/>
            <person name="Antonio M."/>
            <person name="Oren A."/>
            <person name="Chaudhuri R.R."/>
            <person name="La Ragione R."/>
            <person name="Hildebrand F."/>
            <person name="Pallen M.J."/>
        </authorList>
    </citation>
    <scope>NUCLEOTIDE SEQUENCE</scope>
    <source>
        <strain evidence="2">ChiSjej2B20-13462</strain>
    </source>
</reference>
<protein>
    <submittedName>
        <fullName evidence="2">Serine proteinase</fullName>
    </submittedName>
</protein>